<dbReference type="EMBL" id="JAQQWK010000011">
    <property type="protein sequence ID" value="KAK8023830.1"/>
    <property type="molecule type" value="Genomic_DNA"/>
</dbReference>
<reference evidence="1 2" key="1">
    <citation type="submission" date="2023-01" db="EMBL/GenBank/DDBJ databases">
        <title>Analysis of 21 Apiospora genomes using comparative genomics revels a genus with tremendous synthesis potential of carbohydrate active enzymes and secondary metabolites.</title>
        <authorList>
            <person name="Sorensen T."/>
        </authorList>
    </citation>
    <scope>NUCLEOTIDE SEQUENCE [LARGE SCALE GENOMIC DNA]</scope>
    <source>
        <strain evidence="1 2">CBS 33761</strain>
    </source>
</reference>
<name>A0ABR1S0Z8_9PEZI</name>
<comment type="caution">
    <text evidence="1">The sequence shown here is derived from an EMBL/GenBank/DDBJ whole genome shotgun (WGS) entry which is preliminary data.</text>
</comment>
<keyword evidence="2" id="KW-1185">Reference proteome</keyword>
<proteinExistence type="predicted"/>
<evidence type="ECO:0000313" key="2">
    <source>
        <dbReference type="Proteomes" id="UP001444661"/>
    </source>
</evidence>
<evidence type="ECO:0000313" key="1">
    <source>
        <dbReference type="EMBL" id="KAK8023830.1"/>
    </source>
</evidence>
<protein>
    <submittedName>
        <fullName evidence="1">Uncharacterized protein</fullName>
    </submittedName>
</protein>
<gene>
    <name evidence="1" type="ORF">PG993_011896</name>
</gene>
<sequence length="119" mass="12494">MRGVARPQPGQDTLSVCGAVGLPFLVISAYGDTIQGKGAHQRGPLEVDVGGGHDALRRVLMQLRARDAEEATDEAEARCCQALGRLGSVGLRGLGHVDESGEGFSVVGDDALAVMRQRR</sequence>
<dbReference type="Proteomes" id="UP001444661">
    <property type="component" value="Unassembled WGS sequence"/>
</dbReference>
<accession>A0ABR1S0Z8</accession>
<organism evidence="1 2">
    <name type="scientific">Apiospora rasikravindrae</name>
    <dbReference type="NCBI Taxonomy" id="990691"/>
    <lineage>
        <taxon>Eukaryota</taxon>
        <taxon>Fungi</taxon>
        <taxon>Dikarya</taxon>
        <taxon>Ascomycota</taxon>
        <taxon>Pezizomycotina</taxon>
        <taxon>Sordariomycetes</taxon>
        <taxon>Xylariomycetidae</taxon>
        <taxon>Amphisphaeriales</taxon>
        <taxon>Apiosporaceae</taxon>
        <taxon>Apiospora</taxon>
    </lineage>
</organism>